<dbReference type="AlphaFoldDB" id="A0A6P6CQ24"/>
<evidence type="ECO:0000313" key="5">
    <source>
        <dbReference type="RefSeq" id="XP_023389010.1"/>
    </source>
</evidence>
<dbReference type="Gene3D" id="3.40.1350.10">
    <property type="match status" value="1"/>
</dbReference>
<keyword evidence="4" id="KW-1185">Reference proteome</keyword>
<keyword evidence="2" id="KW-0819">tRNA processing</keyword>
<organism evidence="4 5">
    <name type="scientific">Pteropus vampyrus</name>
    <name type="common">Large flying fox</name>
    <dbReference type="NCBI Taxonomy" id="132908"/>
    <lineage>
        <taxon>Eukaryota</taxon>
        <taxon>Metazoa</taxon>
        <taxon>Chordata</taxon>
        <taxon>Craniata</taxon>
        <taxon>Vertebrata</taxon>
        <taxon>Euteleostomi</taxon>
        <taxon>Mammalia</taxon>
        <taxon>Eutheria</taxon>
        <taxon>Laurasiatheria</taxon>
        <taxon>Chiroptera</taxon>
        <taxon>Yinpterochiroptera</taxon>
        <taxon>Pteropodoidea</taxon>
        <taxon>Pteropodidae</taxon>
        <taxon>Pteropodinae</taxon>
        <taxon>Pteropus</taxon>
    </lineage>
</organism>
<protein>
    <submittedName>
        <fullName evidence="5">tRNA-splicing endonuclease subunit Sen15 isoform X1</fullName>
    </submittedName>
</protein>
<dbReference type="InterPro" id="IPR018593">
    <property type="entry name" value="tRNA-endonuc_su_Sen15"/>
</dbReference>
<dbReference type="Pfam" id="PF09631">
    <property type="entry name" value="Sen15"/>
    <property type="match status" value="1"/>
</dbReference>
<feature type="domain" description="tRNA-splicing endonuclease subunit Sen15" evidence="3">
    <location>
        <begin position="17"/>
        <end position="116"/>
    </location>
</feature>
<sequence>MMELDVGDATQVYIAFLVYLDLMESKSWHEVNCVGLPELQLICLVGTEIEGEGLQTVVPTPVTASLSHNRIREILKASRKLQGDPDLPMSFTLAIVESDSTIVYYKLTDGFMLPDPQNVPCVIDQSCSIQSQPDNLIIRIMFQNCLEKETAQLCLILVKN</sequence>
<reference evidence="5" key="1">
    <citation type="submission" date="2025-08" db="UniProtKB">
        <authorList>
            <consortium name="RefSeq"/>
        </authorList>
    </citation>
    <scope>IDENTIFICATION</scope>
    <source>
        <tissue evidence="5">Kidney</tissue>
    </source>
</reference>
<evidence type="ECO:0000259" key="3">
    <source>
        <dbReference type="Pfam" id="PF09631"/>
    </source>
</evidence>
<dbReference type="GeneID" id="105295059"/>
<keyword evidence="5" id="KW-0540">Nuclease</keyword>
<accession>A0A6P6CQ24</accession>
<dbReference type="GO" id="GO:0006388">
    <property type="term" value="P:tRNA splicing, via endonucleolytic cleavage and ligation"/>
    <property type="evidence" value="ECO:0007669"/>
    <property type="project" value="InterPro"/>
</dbReference>
<dbReference type="GO" id="GO:0005634">
    <property type="term" value="C:nucleus"/>
    <property type="evidence" value="ECO:0007669"/>
    <property type="project" value="UniProtKB-ARBA"/>
</dbReference>
<evidence type="ECO:0000256" key="2">
    <source>
        <dbReference type="ARBA" id="ARBA00022694"/>
    </source>
</evidence>
<keyword evidence="5" id="KW-0255">Endonuclease</keyword>
<dbReference type="CTD" id="116461"/>
<dbReference type="PANTHER" id="PTHR28582:SF1">
    <property type="entry name" value="TRNA-SPLICING ENDONUCLEASE SUBUNIT SEN15"/>
    <property type="match status" value="1"/>
</dbReference>
<evidence type="ECO:0000256" key="1">
    <source>
        <dbReference type="ARBA" id="ARBA00006091"/>
    </source>
</evidence>
<comment type="similarity">
    <text evidence="1">Belongs to the SEN15 family.</text>
</comment>
<dbReference type="GO" id="GO:0003676">
    <property type="term" value="F:nucleic acid binding"/>
    <property type="evidence" value="ECO:0007669"/>
    <property type="project" value="InterPro"/>
</dbReference>
<dbReference type="RefSeq" id="XP_023389010.1">
    <property type="nucleotide sequence ID" value="XM_023533242.1"/>
</dbReference>
<dbReference type="GO" id="GO:0004519">
    <property type="term" value="F:endonuclease activity"/>
    <property type="evidence" value="ECO:0007669"/>
    <property type="project" value="UniProtKB-KW"/>
</dbReference>
<gene>
    <name evidence="5" type="primary">TSEN15</name>
</gene>
<name>A0A6P6CQ24_PTEVA</name>
<evidence type="ECO:0000313" key="4">
    <source>
        <dbReference type="Proteomes" id="UP000515202"/>
    </source>
</evidence>
<dbReference type="Proteomes" id="UP000515202">
    <property type="component" value="Unplaced"/>
</dbReference>
<dbReference type="InterPro" id="IPR036167">
    <property type="entry name" value="tRNA_intron_Endo_cat-like_sf"/>
</dbReference>
<dbReference type="PANTHER" id="PTHR28582">
    <property type="entry name" value="TRNA-SPLICING ENDONUCLEASE SUBUNIT SEN15"/>
    <property type="match status" value="1"/>
</dbReference>
<proteinExistence type="inferred from homology"/>
<dbReference type="OrthoDB" id="10002170at2759"/>
<keyword evidence="5" id="KW-0378">Hydrolase</keyword>
<dbReference type="KEGG" id="pvp:105295059"/>
<dbReference type="InterPro" id="IPR011856">
    <property type="entry name" value="tRNA_endonuc-like_dom_sf"/>
</dbReference>
<dbReference type="SUPFAM" id="SSF53032">
    <property type="entry name" value="tRNA-intron endonuclease catalytic domain-like"/>
    <property type="match status" value="1"/>
</dbReference>